<comment type="pathway">
    <text evidence="1">Cofactor biosynthesis; riboflavin biosynthesis.</text>
</comment>
<dbReference type="Pfam" id="PF01872">
    <property type="entry name" value="RibD_C"/>
    <property type="match status" value="1"/>
</dbReference>
<dbReference type="PANTHER" id="PTHR38011">
    <property type="entry name" value="DIHYDROFOLATE REDUCTASE FAMILY PROTEIN (AFU_ORTHOLOGUE AFUA_8G06820)"/>
    <property type="match status" value="1"/>
</dbReference>
<comment type="caution">
    <text evidence="6">The sequence shown here is derived from an EMBL/GenBank/DDBJ whole genome shotgun (WGS) entry which is preliminary data.</text>
</comment>
<name>A0A5J5IU15_9MICO</name>
<dbReference type="Gene3D" id="3.40.430.10">
    <property type="entry name" value="Dihydrofolate Reductase, subunit A"/>
    <property type="match status" value="1"/>
</dbReference>
<accession>A0A5J5IU15</accession>
<dbReference type="InterPro" id="IPR050765">
    <property type="entry name" value="Riboflavin_Biosynth_HTPR"/>
</dbReference>
<evidence type="ECO:0000256" key="2">
    <source>
        <dbReference type="ARBA" id="ARBA00022857"/>
    </source>
</evidence>
<dbReference type="InterPro" id="IPR024072">
    <property type="entry name" value="DHFR-like_dom_sf"/>
</dbReference>
<evidence type="ECO:0000259" key="5">
    <source>
        <dbReference type="Pfam" id="PF01872"/>
    </source>
</evidence>
<organism evidence="6 7">
    <name type="scientific">Microbacterium radiodurans</name>
    <dbReference type="NCBI Taxonomy" id="661398"/>
    <lineage>
        <taxon>Bacteria</taxon>
        <taxon>Bacillati</taxon>
        <taxon>Actinomycetota</taxon>
        <taxon>Actinomycetes</taxon>
        <taxon>Micrococcales</taxon>
        <taxon>Microbacteriaceae</taxon>
        <taxon>Microbacterium</taxon>
    </lineage>
</organism>
<keyword evidence="2" id="KW-0521">NADP</keyword>
<keyword evidence="3" id="KW-0560">Oxidoreductase</keyword>
<sequence length="199" mass="20403">MNMVATLTGAAAGGDGTSDSITSPTDRTVLGVIRRAADVVVVGAATVRAEGYVVPRTASLAIVSRTGRIDGHRLAAASVGRVVLLVPESAAASPPEGVEVVRVGPGPDIAPREVLASLAERGWRRVVCEGGPALAAQFAAAGLIDEYCVTVAPSLTPAERPFLPLGTHVETDVAGMIVDEAGFSYLRLRARRGGAANRR</sequence>
<feature type="compositionally biased region" description="Low complexity" evidence="4">
    <location>
        <begin position="1"/>
        <end position="10"/>
    </location>
</feature>
<feature type="domain" description="Bacterial bifunctional deaminase-reductase C-terminal" evidence="5">
    <location>
        <begin position="1"/>
        <end position="158"/>
    </location>
</feature>
<evidence type="ECO:0000313" key="6">
    <source>
        <dbReference type="EMBL" id="KAA9087388.1"/>
    </source>
</evidence>
<evidence type="ECO:0000256" key="1">
    <source>
        <dbReference type="ARBA" id="ARBA00005104"/>
    </source>
</evidence>
<dbReference type="EMBL" id="VYRZ01000002">
    <property type="protein sequence ID" value="KAA9087388.1"/>
    <property type="molecule type" value="Genomic_DNA"/>
</dbReference>
<dbReference type="AlphaFoldDB" id="A0A5J5IU15"/>
<evidence type="ECO:0000256" key="4">
    <source>
        <dbReference type="SAM" id="MobiDB-lite"/>
    </source>
</evidence>
<protein>
    <recommendedName>
        <fullName evidence="5">Bacterial bifunctional deaminase-reductase C-terminal domain-containing protein</fullName>
    </recommendedName>
</protein>
<feature type="region of interest" description="Disordered" evidence="4">
    <location>
        <begin position="1"/>
        <end position="24"/>
    </location>
</feature>
<dbReference type="InterPro" id="IPR002734">
    <property type="entry name" value="RibDG_C"/>
</dbReference>
<evidence type="ECO:0000313" key="7">
    <source>
        <dbReference type="Proteomes" id="UP000327039"/>
    </source>
</evidence>
<evidence type="ECO:0000256" key="3">
    <source>
        <dbReference type="ARBA" id="ARBA00023002"/>
    </source>
</evidence>
<reference evidence="7" key="1">
    <citation type="submission" date="2019-09" db="EMBL/GenBank/DDBJ databases">
        <title>Mumia zhuanghuii sp. nov. isolated from the intestinal contents of plateau pika (Ochotona curzoniae) in the Qinghai-Tibet plateau of China.</title>
        <authorList>
            <person name="Tian Z."/>
        </authorList>
    </citation>
    <scope>NUCLEOTIDE SEQUENCE [LARGE SCALE GENOMIC DNA]</scope>
    <source>
        <strain evidence="7">DSM 25564</strain>
    </source>
</reference>
<dbReference type="GO" id="GO:0008703">
    <property type="term" value="F:5-amino-6-(5-phosphoribosylamino)uracil reductase activity"/>
    <property type="evidence" value="ECO:0007669"/>
    <property type="project" value="InterPro"/>
</dbReference>
<dbReference type="PANTHER" id="PTHR38011:SF7">
    <property type="entry name" value="2,5-DIAMINO-6-RIBOSYLAMINO-4(3H)-PYRIMIDINONE 5'-PHOSPHATE REDUCTASE"/>
    <property type="match status" value="1"/>
</dbReference>
<proteinExistence type="predicted"/>
<dbReference type="OrthoDB" id="5243299at2"/>
<dbReference type="GO" id="GO:0009231">
    <property type="term" value="P:riboflavin biosynthetic process"/>
    <property type="evidence" value="ECO:0007669"/>
    <property type="project" value="InterPro"/>
</dbReference>
<gene>
    <name evidence="6" type="ORF">F6B42_08700</name>
</gene>
<dbReference type="Proteomes" id="UP000327039">
    <property type="component" value="Unassembled WGS sequence"/>
</dbReference>
<dbReference type="SUPFAM" id="SSF53597">
    <property type="entry name" value="Dihydrofolate reductase-like"/>
    <property type="match status" value="1"/>
</dbReference>
<keyword evidence="7" id="KW-1185">Reference proteome</keyword>